<dbReference type="CDD" id="cd10912">
    <property type="entry name" value="PIN_YacP-like"/>
    <property type="match status" value="1"/>
</dbReference>
<dbReference type="KEGG" id="oxy:HCG48_13605"/>
<organism evidence="1 2">
    <name type="scientific">Oxynema aestuarii AP17</name>
    <dbReference type="NCBI Taxonomy" id="2064643"/>
    <lineage>
        <taxon>Bacteria</taxon>
        <taxon>Bacillati</taxon>
        <taxon>Cyanobacteriota</taxon>
        <taxon>Cyanophyceae</taxon>
        <taxon>Oscillatoriophycideae</taxon>
        <taxon>Oscillatoriales</taxon>
        <taxon>Oscillatoriaceae</taxon>
        <taxon>Oxynema</taxon>
        <taxon>Oxynema aestuarii</taxon>
    </lineage>
</organism>
<reference evidence="1 2" key="1">
    <citation type="submission" date="2020-04" db="EMBL/GenBank/DDBJ databases">
        <authorList>
            <person name="Basu S."/>
            <person name="Maruthanayagam V."/>
            <person name="Chakraborty S."/>
            <person name="Pramanik A."/>
            <person name="Mukherjee J."/>
            <person name="Brink B."/>
        </authorList>
    </citation>
    <scope>NUCLEOTIDE SEQUENCE [LARGE SCALE GENOMIC DNA]</scope>
    <source>
        <strain evidence="1 2">AP17</strain>
    </source>
</reference>
<dbReference type="Pfam" id="PF05991">
    <property type="entry name" value="NYN_YacP"/>
    <property type="match status" value="1"/>
</dbReference>
<name>A0A6H1TZ52_9CYAN</name>
<dbReference type="InterPro" id="IPR010298">
    <property type="entry name" value="YacP-like"/>
</dbReference>
<proteinExistence type="predicted"/>
<dbReference type="AlphaFoldDB" id="A0A6H1TZ52"/>
<dbReference type="Proteomes" id="UP000500857">
    <property type="component" value="Chromosome"/>
</dbReference>
<evidence type="ECO:0000313" key="1">
    <source>
        <dbReference type="EMBL" id="QIZ71486.1"/>
    </source>
</evidence>
<sequence>MLRSSRRAVLLVDGYNIIGIWPSLKQTRDREGLEASREELIEALVNYGAYEGLDTRIVFDSQYRDARCDRQIVTQNLSVYYTDFNQTADSFIERTCAVLKREVHTRSQRLIVATSDRALQLTAVGYGAEWMSAHQLSRAVEATTSKRRRKYQPRKQPSSRFLISGLDAESQRRLSQLRMGL</sequence>
<evidence type="ECO:0000313" key="2">
    <source>
        <dbReference type="Proteomes" id="UP000500857"/>
    </source>
</evidence>
<protein>
    <submittedName>
        <fullName evidence="1">NYN domain-containing protein</fullName>
    </submittedName>
</protein>
<dbReference type="PANTHER" id="PTHR34547:SF1">
    <property type="entry name" value="YACP-LIKE NYN DOMAIN PROTEIN"/>
    <property type="match status" value="1"/>
</dbReference>
<keyword evidence="2" id="KW-1185">Reference proteome</keyword>
<dbReference type="PANTHER" id="PTHR34547">
    <property type="entry name" value="YACP-LIKE NYN DOMAIN PROTEIN"/>
    <property type="match status" value="1"/>
</dbReference>
<dbReference type="EMBL" id="CP051167">
    <property type="protein sequence ID" value="QIZ71486.1"/>
    <property type="molecule type" value="Genomic_DNA"/>
</dbReference>
<gene>
    <name evidence="1" type="ORF">HCG48_13605</name>
</gene>
<dbReference type="RefSeq" id="WP_168569638.1">
    <property type="nucleotide sequence ID" value="NZ_CP051167.1"/>
</dbReference>
<accession>A0A6H1TZ52</accession>